<evidence type="ECO:0000256" key="5">
    <source>
        <dbReference type="ARBA" id="ARBA00022777"/>
    </source>
</evidence>
<dbReference type="EMBL" id="LR217692">
    <property type="protein sequence ID" value="VFP77692.1"/>
    <property type="molecule type" value="Genomic_DNA"/>
</dbReference>
<dbReference type="RefSeq" id="WP_154060734.1">
    <property type="nucleotide sequence ID" value="NZ_LR217692.1"/>
</dbReference>
<dbReference type="GO" id="GO:0000287">
    <property type="term" value="F:magnesium ion binding"/>
    <property type="evidence" value="ECO:0007669"/>
    <property type="project" value="UniProtKB-UniRule"/>
</dbReference>
<dbReference type="PIRSF" id="PIRSF000722">
    <property type="entry name" value="Acetate_prop_kin"/>
    <property type="match status" value="1"/>
</dbReference>
<evidence type="ECO:0000256" key="9">
    <source>
        <dbReference type="RuleBase" id="RU003835"/>
    </source>
</evidence>
<evidence type="ECO:0000256" key="8">
    <source>
        <dbReference type="HAMAP-Rule" id="MF_00020"/>
    </source>
</evidence>
<keyword evidence="5 8" id="KW-0418">Kinase</keyword>
<dbReference type="Gene3D" id="3.30.420.40">
    <property type="match status" value="2"/>
</dbReference>
<keyword evidence="6 8" id="KW-0067">ATP-binding</keyword>
<evidence type="ECO:0000256" key="2">
    <source>
        <dbReference type="ARBA" id="ARBA00022679"/>
    </source>
</evidence>
<feature type="binding site" evidence="8">
    <location>
        <position position="387"/>
    </location>
    <ligand>
        <name>Mg(2+)</name>
        <dbReference type="ChEBI" id="CHEBI:18420"/>
    </ligand>
</feature>
<dbReference type="GO" id="GO:0005829">
    <property type="term" value="C:cytosol"/>
    <property type="evidence" value="ECO:0007669"/>
    <property type="project" value="TreeGrafter"/>
</dbReference>
<comment type="subcellular location">
    <subcellularLocation>
        <location evidence="8">Cytoplasm</location>
    </subcellularLocation>
</comment>
<dbReference type="SUPFAM" id="SSF53067">
    <property type="entry name" value="Actin-like ATPase domain"/>
    <property type="match status" value="2"/>
</dbReference>
<feature type="active site" description="Proton donor/acceptor" evidence="8">
    <location>
        <position position="151"/>
    </location>
</feature>
<organism evidence="10 11">
    <name type="scientific">Buchnera aphidicola</name>
    <name type="common">Cinara cf. splendens/pseudotsugae 3390</name>
    <dbReference type="NCBI Taxonomy" id="2518980"/>
    <lineage>
        <taxon>Bacteria</taxon>
        <taxon>Pseudomonadati</taxon>
        <taxon>Pseudomonadota</taxon>
        <taxon>Gammaproteobacteria</taxon>
        <taxon>Enterobacterales</taxon>
        <taxon>Erwiniaceae</taxon>
        <taxon>Buchnera</taxon>
    </lineage>
</organism>
<feature type="binding site" evidence="8">
    <location>
        <begin position="334"/>
        <end position="338"/>
    </location>
    <ligand>
        <name>ATP</name>
        <dbReference type="ChEBI" id="CHEBI:30616"/>
    </ligand>
</feature>
<feature type="binding site" evidence="8">
    <location>
        <begin position="286"/>
        <end position="288"/>
    </location>
    <ligand>
        <name>ATP</name>
        <dbReference type="ChEBI" id="CHEBI:30616"/>
    </ligand>
</feature>
<dbReference type="PROSITE" id="PS01075">
    <property type="entry name" value="ACETATE_KINASE_1"/>
    <property type="match status" value="1"/>
</dbReference>
<name>A0A451CXK0_9GAMM</name>
<protein>
    <recommendedName>
        <fullName evidence="8">Acetate kinase</fullName>
        <ecNumber evidence="8">2.7.2.1</ecNumber>
    </recommendedName>
    <alternativeName>
        <fullName evidence="8">Acetokinase</fullName>
    </alternativeName>
</protein>
<dbReference type="GO" id="GO:0005524">
    <property type="term" value="F:ATP binding"/>
    <property type="evidence" value="ECO:0007669"/>
    <property type="project" value="UniProtKB-KW"/>
</dbReference>
<gene>
    <name evidence="8 10" type="primary">ackA</name>
    <name evidence="10" type="ORF">BUCISPPS3390_121</name>
</gene>
<evidence type="ECO:0000256" key="1">
    <source>
        <dbReference type="ARBA" id="ARBA00008748"/>
    </source>
</evidence>
<reference evidence="10 11" key="1">
    <citation type="submission" date="2019-02" db="EMBL/GenBank/DDBJ databases">
        <authorList>
            <person name="Manzano-Marin A."/>
            <person name="Manzano-Marin A."/>
        </authorList>
    </citation>
    <scope>NUCLEOTIDE SEQUENCE [LARGE SCALE GENOMIC DNA]</scope>
    <source>
        <strain evidence="10 11">BuCisplendens/pseudotsugae</strain>
    </source>
</reference>
<sequence>MKKKLILVLNCGSSSVKFSVIDPILEINYLDGMVDILNSKISLIIKNLIKNTTLFKEFEKMDSYEKLIKLIFTTLLCKYKNYLDDVVGIGHRVVHGGPFLKKSMIINSDILLKIKQSSIFAPLHNPFHVAAIKIALKIMPILQYNNVVVFDTAFHQTIPKKAFLYAIPYKFYKNYSIRRYGAHGINHFYVLKKSSLILKKPINCLNIISCHLGSGSSITAIVNGQSVDTSMGLTPLEGLVMGTRCGDIDPYVIFYMVNELNIPVKEVQQILTKESGVLGISSMTSDFRKLEEKYYTHKQAKLSINIFCYRISKYISGYSSLMQGRLDAIVFTGGIGENSSFIRQKIIHKLSLLNLFIDVKKNKKNYKKNIFINSMNSIPILVIPANENQIIAQETYDLVV</sequence>
<dbReference type="AlphaFoldDB" id="A0A451CXK0"/>
<evidence type="ECO:0000256" key="6">
    <source>
        <dbReference type="ARBA" id="ARBA00022840"/>
    </source>
</evidence>
<proteinExistence type="inferred from homology"/>
<dbReference type="GO" id="GO:0006083">
    <property type="term" value="P:acetate metabolic process"/>
    <property type="evidence" value="ECO:0007669"/>
    <property type="project" value="TreeGrafter"/>
</dbReference>
<dbReference type="PROSITE" id="PS01076">
    <property type="entry name" value="ACETATE_KINASE_2"/>
    <property type="match status" value="1"/>
</dbReference>
<dbReference type="EC" id="2.7.2.1" evidence="8"/>
<comment type="cofactor">
    <cofactor evidence="8">
        <name>Mg(2+)</name>
        <dbReference type="ChEBI" id="CHEBI:18420"/>
    </cofactor>
    <cofactor evidence="8">
        <name>Mn(2+)</name>
        <dbReference type="ChEBI" id="CHEBI:29035"/>
    </cofactor>
    <text evidence="8">Mg(2+). Can also accept Mn(2+).</text>
</comment>
<evidence type="ECO:0000256" key="4">
    <source>
        <dbReference type="ARBA" id="ARBA00022741"/>
    </source>
</evidence>
<dbReference type="GO" id="GO:0008776">
    <property type="term" value="F:acetate kinase activity"/>
    <property type="evidence" value="ECO:0007669"/>
    <property type="project" value="UniProtKB-UniRule"/>
</dbReference>
<feature type="binding site" evidence="8">
    <location>
        <position position="10"/>
    </location>
    <ligand>
        <name>Mg(2+)</name>
        <dbReference type="ChEBI" id="CHEBI:18420"/>
    </ligand>
</feature>
<evidence type="ECO:0000313" key="11">
    <source>
        <dbReference type="Proteomes" id="UP000294466"/>
    </source>
</evidence>
<dbReference type="OrthoDB" id="9802453at2"/>
<keyword evidence="7 8" id="KW-0460">Magnesium</keyword>
<dbReference type="InterPro" id="IPR043129">
    <property type="entry name" value="ATPase_NBD"/>
</dbReference>
<comment type="pathway">
    <text evidence="8">Metabolic intermediate biosynthesis; acetyl-CoA biosynthesis; acetyl-CoA from acetate: step 1/2.</text>
</comment>
<feature type="binding site" evidence="8">
    <location>
        <begin position="211"/>
        <end position="215"/>
    </location>
    <ligand>
        <name>ATP</name>
        <dbReference type="ChEBI" id="CHEBI:30616"/>
    </ligand>
</feature>
<feature type="binding site" evidence="8">
    <location>
        <position position="17"/>
    </location>
    <ligand>
        <name>ATP</name>
        <dbReference type="ChEBI" id="CHEBI:30616"/>
    </ligand>
</feature>
<feature type="site" description="Transition state stabilizer" evidence="8">
    <location>
        <position position="183"/>
    </location>
</feature>
<accession>A0A451CXK0</accession>
<dbReference type="UniPathway" id="UPA00340">
    <property type="reaction ID" value="UER00458"/>
</dbReference>
<keyword evidence="2 8" id="KW-0808">Transferase</keyword>
<dbReference type="InterPro" id="IPR000890">
    <property type="entry name" value="Aliphatic_acid_kin_short-chain"/>
</dbReference>
<dbReference type="HAMAP" id="MF_00020">
    <property type="entry name" value="Acetate_kinase"/>
    <property type="match status" value="1"/>
</dbReference>
<dbReference type="InterPro" id="IPR023865">
    <property type="entry name" value="Aliphatic_acid_kinase_CS"/>
</dbReference>
<dbReference type="GO" id="GO:0006085">
    <property type="term" value="P:acetyl-CoA biosynthetic process"/>
    <property type="evidence" value="ECO:0007669"/>
    <property type="project" value="UniProtKB-UniRule"/>
</dbReference>
<dbReference type="InterPro" id="IPR004372">
    <property type="entry name" value="Ac/propionate_kinase"/>
</dbReference>
<keyword evidence="4 8" id="KW-0547">Nucleotide-binding</keyword>
<evidence type="ECO:0000256" key="7">
    <source>
        <dbReference type="ARBA" id="ARBA00022842"/>
    </source>
</evidence>
<evidence type="ECO:0000313" key="10">
    <source>
        <dbReference type="EMBL" id="VFP77692.1"/>
    </source>
</evidence>
<dbReference type="NCBIfam" id="TIGR00016">
    <property type="entry name" value="ackA"/>
    <property type="match status" value="1"/>
</dbReference>
<dbReference type="Pfam" id="PF00871">
    <property type="entry name" value="Acetate_kinase"/>
    <property type="match status" value="1"/>
</dbReference>
<feature type="site" description="Transition state stabilizer" evidence="8">
    <location>
        <position position="244"/>
    </location>
</feature>
<comment type="subunit">
    <text evidence="8">Homodimer.</text>
</comment>
<keyword evidence="8" id="KW-0963">Cytoplasm</keyword>
<dbReference type="Proteomes" id="UP000294466">
    <property type="component" value="Chromosome"/>
</dbReference>
<comment type="function">
    <text evidence="8">Catalyzes the formation of acetyl phosphate from acetate and ATP. Can also catalyze the reverse reaction.</text>
</comment>
<keyword evidence="3 8" id="KW-0479">Metal-binding</keyword>
<comment type="similarity">
    <text evidence="1 8 9">Belongs to the acetokinase family.</text>
</comment>
<comment type="catalytic activity">
    <reaction evidence="8">
        <text>acetate + ATP = acetyl phosphate + ADP</text>
        <dbReference type="Rhea" id="RHEA:11352"/>
        <dbReference type="ChEBI" id="CHEBI:22191"/>
        <dbReference type="ChEBI" id="CHEBI:30089"/>
        <dbReference type="ChEBI" id="CHEBI:30616"/>
        <dbReference type="ChEBI" id="CHEBI:456216"/>
        <dbReference type="EC" id="2.7.2.1"/>
    </reaction>
</comment>
<dbReference type="PANTHER" id="PTHR21060">
    <property type="entry name" value="ACETATE KINASE"/>
    <property type="match status" value="1"/>
</dbReference>
<dbReference type="PRINTS" id="PR00471">
    <property type="entry name" value="ACETATEKNASE"/>
</dbReference>
<feature type="binding site" evidence="8">
    <location>
        <position position="92"/>
    </location>
    <ligand>
        <name>substrate</name>
    </ligand>
</feature>
<dbReference type="PANTHER" id="PTHR21060:SF17">
    <property type="entry name" value="PROPIONATE KINASE"/>
    <property type="match status" value="1"/>
</dbReference>
<evidence type="ECO:0000256" key="3">
    <source>
        <dbReference type="ARBA" id="ARBA00022723"/>
    </source>
</evidence>